<reference evidence="2" key="2">
    <citation type="submission" date="2010-07" db="EMBL/GenBank/DDBJ databases">
        <authorList>
            <consortium name="The Broad Institute Genome Sequencing Platform"/>
            <consortium name="Broad Institute Genome Sequencing Center for Infectious Disease"/>
            <person name="Ma L.-J."/>
            <person name="Dead R."/>
            <person name="Young S."/>
            <person name="Zeng Q."/>
            <person name="Koehrsen M."/>
            <person name="Alvarado L."/>
            <person name="Berlin A."/>
            <person name="Chapman S.B."/>
            <person name="Chen Z."/>
            <person name="Freedman E."/>
            <person name="Gellesch M."/>
            <person name="Goldberg J."/>
            <person name="Griggs A."/>
            <person name="Gujja S."/>
            <person name="Heilman E.R."/>
            <person name="Heiman D."/>
            <person name="Hepburn T."/>
            <person name="Howarth C."/>
            <person name="Jen D."/>
            <person name="Larson L."/>
            <person name="Mehta T."/>
            <person name="Neiman D."/>
            <person name="Pearson M."/>
            <person name="Roberts A."/>
            <person name="Saif S."/>
            <person name="Shea T."/>
            <person name="Shenoy N."/>
            <person name="Sisk P."/>
            <person name="Stolte C."/>
            <person name="Sykes S."/>
            <person name="Walk T."/>
            <person name="White J."/>
            <person name="Yandava C."/>
            <person name="Haas B."/>
            <person name="Nusbaum C."/>
            <person name="Birren B."/>
        </authorList>
    </citation>
    <scope>NUCLEOTIDE SEQUENCE</scope>
    <source>
        <strain evidence="2">R3-111a-1</strain>
    </source>
</reference>
<reference evidence="3" key="4">
    <citation type="journal article" date="2015" name="G3 (Bethesda)">
        <title>Genome sequences of three phytopathogenic species of the Magnaporthaceae family of fungi.</title>
        <authorList>
            <person name="Okagaki L.H."/>
            <person name="Nunes C.C."/>
            <person name="Sailsbery J."/>
            <person name="Clay B."/>
            <person name="Brown D."/>
            <person name="John T."/>
            <person name="Oh Y."/>
            <person name="Young N."/>
            <person name="Fitzgerald M."/>
            <person name="Haas B.J."/>
            <person name="Zeng Q."/>
            <person name="Young S."/>
            <person name="Adiconis X."/>
            <person name="Fan L."/>
            <person name="Levin J.Z."/>
            <person name="Mitchell T.K."/>
            <person name="Okubara P.A."/>
            <person name="Farman M.L."/>
            <person name="Kohn L.M."/>
            <person name="Birren B."/>
            <person name="Ma L.-J."/>
            <person name="Dean R.A."/>
        </authorList>
    </citation>
    <scope>NUCLEOTIDE SEQUENCE</scope>
    <source>
        <strain evidence="3">R3-111a-1</strain>
    </source>
</reference>
<reference evidence="2" key="3">
    <citation type="submission" date="2010-09" db="EMBL/GenBank/DDBJ databases">
        <title>Annotation of Gaeumannomyces graminis var. tritici R3-111a-1.</title>
        <authorList>
            <consortium name="The Broad Institute Genome Sequencing Platform"/>
            <person name="Ma L.-J."/>
            <person name="Dead R."/>
            <person name="Young S.K."/>
            <person name="Zeng Q."/>
            <person name="Gargeya S."/>
            <person name="Fitzgerald M."/>
            <person name="Haas B."/>
            <person name="Abouelleil A."/>
            <person name="Alvarado L."/>
            <person name="Arachchi H.M."/>
            <person name="Berlin A."/>
            <person name="Brown A."/>
            <person name="Chapman S.B."/>
            <person name="Chen Z."/>
            <person name="Dunbar C."/>
            <person name="Freedman E."/>
            <person name="Gearin G."/>
            <person name="Gellesch M."/>
            <person name="Goldberg J."/>
            <person name="Griggs A."/>
            <person name="Gujja S."/>
            <person name="Heiman D."/>
            <person name="Howarth C."/>
            <person name="Larson L."/>
            <person name="Lui A."/>
            <person name="MacDonald P.J.P."/>
            <person name="Mehta T."/>
            <person name="Montmayeur A."/>
            <person name="Murphy C."/>
            <person name="Neiman D."/>
            <person name="Pearson M."/>
            <person name="Priest M."/>
            <person name="Roberts A."/>
            <person name="Saif S."/>
            <person name="Shea T."/>
            <person name="Shenoy N."/>
            <person name="Sisk P."/>
            <person name="Stolte C."/>
            <person name="Sykes S."/>
            <person name="Yandava C."/>
            <person name="Wortman J."/>
            <person name="Nusbaum C."/>
            <person name="Birren B."/>
        </authorList>
    </citation>
    <scope>NUCLEOTIDE SEQUENCE</scope>
    <source>
        <strain evidence="2">R3-111a-1</strain>
    </source>
</reference>
<reference evidence="3" key="5">
    <citation type="submission" date="2018-04" db="UniProtKB">
        <authorList>
            <consortium name="EnsemblFungi"/>
        </authorList>
    </citation>
    <scope>IDENTIFICATION</scope>
    <source>
        <strain evidence="3">R3-111a-1</strain>
    </source>
</reference>
<dbReference type="VEuPathDB" id="FungiDB:GGTG_01156"/>
<dbReference type="OrthoDB" id="2906425at2759"/>
<dbReference type="AlphaFoldDB" id="J3NIS2"/>
<feature type="domain" description="Aminoglycoside phosphotransferase" evidence="1">
    <location>
        <begin position="47"/>
        <end position="275"/>
    </location>
</feature>
<gene>
    <name evidence="3" type="primary">20341614</name>
    <name evidence="2" type="ORF">GGTG_01156</name>
</gene>
<keyword evidence="4" id="KW-1185">Reference proteome</keyword>
<dbReference type="PANTHER" id="PTHR21310">
    <property type="entry name" value="AMINOGLYCOSIDE PHOSPHOTRANSFERASE-RELATED-RELATED"/>
    <property type="match status" value="1"/>
</dbReference>
<organism evidence="2">
    <name type="scientific">Gaeumannomyces tritici (strain R3-111a-1)</name>
    <name type="common">Wheat and barley take-all root rot fungus</name>
    <name type="synonym">Gaeumannomyces graminis var. tritici</name>
    <dbReference type="NCBI Taxonomy" id="644352"/>
    <lineage>
        <taxon>Eukaryota</taxon>
        <taxon>Fungi</taxon>
        <taxon>Dikarya</taxon>
        <taxon>Ascomycota</taxon>
        <taxon>Pezizomycotina</taxon>
        <taxon>Sordariomycetes</taxon>
        <taxon>Sordariomycetidae</taxon>
        <taxon>Magnaporthales</taxon>
        <taxon>Magnaporthaceae</taxon>
        <taxon>Gaeumannomyces</taxon>
    </lineage>
</organism>
<dbReference type="EnsemblFungi" id="EJT81172">
    <property type="protein sequence ID" value="EJT81172"/>
    <property type="gene ID" value="GGTG_01156"/>
</dbReference>
<name>J3NIS2_GAET3</name>
<evidence type="ECO:0000313" key="4">
    <source>
        <dbReference type="Proteomes" id="UP000006039"/>
    </source>
</evidence>
<dbReference type="Proteomes" id="UP000006039">
    <property type="component" value="Unassembled WGS sequence"/>
</dbReference>
<evidence type="ECO:0000259" key="1">
    <source>
        <dbReference type="Pfam" id="PF01636"/>
    </source>
</evidence>
<accession>J3NIS2</accession>
<protein>
    <recommendedName>
        <fullName evidence="1">Aminoglycoside phosphotransferase domain-containing protein</fullName>
    </recommendedName>
</protein>
<sequence length="389" mass="43510">MNDRDVAPDASLLRAIFPEDSLARISIILQNWDKCVFKAEFSNGQAPCVVRLETQKEGSASMQTVAAMQRLASTQIPNLIPDILATGAATNDKGRSFQFCVVQYVEGQTLEEVWEEMSEADQRHIVTSLADAIKRLQSVRLSDDTVRARLCGVGLPPEALLGGPWTGFLADGPALLEFLTRMQQREAKQPPYEVEPCADPKGTRLRSRFEDLGSITVEDHDMAQWSGESVLCHNDLTPRNLIVRPSSKTGEEGGPRYQLAAIIDWEVAGFYPASYQLSLQDTYLSSANRHISLYLLLKQHLKELVPRSPSQIALLHAMEFVYESRQKRMAERGNIPALIRQKFRKELRLARDEDPYTGWICDTREGPAPRLSASDIEKIETDVIKAVTG</sequence>
<dbReference type="HOGENOM" id="CLU_059970_0_0_1"/>
<evidence type="ECO:0000313" key="3">
    <source>
        <dbReference type="EnsemblFungi" id="EJT81172"/>
    </source>
</evidence>
<dbReference type="InterPro" id="IPR011009">
    <property type="entry name" value="Kinase-like_dom_sf"/>
</dbReference>
<proteinExistence type="predicted"/>
<dbReference type="RefSeq" id="XP_009217181.1">
    <property type="nucleotide sequence ID" value="XM_009218917.1"/>
</dbReference>
<dbReference type="EMBL" id="GL385395">
    <property type="protein sequence ID" value="EJT81172.1"/>
    <property type="molecule type" value="Genomic_DNA"/>
</dbReference>
<dbReference type="SUPFAM" id="SSF56112">
    <property type="entry name" value="Protein kinase-like (PK-like)"/>
    <property type="match status" value="1"/>
</dbReference>
<dbReference type="GeneID" id="20341614"/>
<dbReference type="InterPro" id="IPR051678">
    <property type="entry name" value="AGP_Transferase"/>
</dbReference>
<dbReference type="Gene3D" id="3.90.1200.10">
    <property type="match status" value="2"/>
</dbReference>
<dbReference type="PANTHER" id="PTHR21310:SF15">
    <property type="entry name" value="AMINOGLYCOSIDE PHOSPHOTRANSFERASE DOMAIN-CONTAINING PROTEIN"/>
    <property type="match status" value="1"/>
</dbReference>
<dbReference type="Pfam" id="PF01636">
    <property type="entry name" value="APH"/>
    <property type="match status" value="1"/>
</dbReference>
<dbReference type="Gene3D" id="3.30.200.150">
    <property type="match status" value="1"/>
</dbReference>
<evidence type="ECO:0000313" key="2">
    <source>
        <dbReference type="EMBL" id="EJT81172.1"/>
    </source>
</evidence>
<dbReference type="InterPro" id="IPR002575">
    <property type="entry name" value="Aminoglycoside_PTrfase"/>
</dbReference>
<reference evidence="4" key="1">
    <citation type="submission" date="2010-07" db="EMBL/GenBank/DDBJ databases">
        <title>The genome sequence of Gaeumannomyces graminis var. tritici strain R3-111a-1.</title>
        <authorList>
            <consortium name="The Broad Institute Genome Sequencing Platform"/>
            <person name="Ma L.-J."/>
            <person name="Dead R."/>
            <person name="Young S."/>
            <person name="Zeng Q."/>
            <person name="Koehrsen M."/>
            <person name="Alvarado L."/>
            <person name="Berlin A."/>
            <person name="Chapman S.B."/>
            <person name="Chen Z."/>
            <person name="Freedman E."/>
            <person name="Gellesch M."/>
            <person name="Goldberg J."/>
            <person name="Griggs A."/>
            <person name="Gujja S."/>
            <person name="Heilman E.R."/>
            <person name="Heiman D."/>
            <person name="Hepburn T."/>
            <person name="Howarth C."/>
            <person name="Jen D."/>
            <person name="Larson L."/>
            <person name="Mehta T."/>
            <person name="Neiman D."/>
            <person name="Pearson M."/>
            <person name="Roberts A."/>
            <person name="Saif S."/>
            <person name="Shea T."/>
            <person name="Shenoy N."/>
            <person name="Sisk P."/>
            <person name="Stolte C."/>
            <person name="Sykes S."/>
            <person name="Walk T."/>
            <person name="White J."/>
            <person name="Yandava C."/>
            <person name="Haas B."/>
            <person name="Nusbaum C."/>
            <person name="Birren B."/>
        </authorList>
    </citation>
    <scope>NUCLEOTIDE SEQUENCE [LARGE SCALE GENOMIC DNA]</scope>
    <source>
        <strain evidence="4">R3-111a-1</strain>
    </source>
</reference>
<dbReference type="eggNOG" id="ENOG502SS80">
    <property type="taxonomic scope" value="Eukaryota"/>
</dbReference>